<evidence type="ECO:0000313" key="3">
    <source>
        <dbReference type="EMBL" id="KAH8370165.1"/>
    </source>
</evidence>
<dbReference type="Proteomes" id="UP001200034">
    <property type="component" value="Unassembled WGS sequence"/>
</dbReference>
<accession>A0AAD4JYB6</accession>
<evidence type="ECO:0000313" key="4">
    <source>
        <dbReference type="Proteomes" id="UP001200034"/>
    </source>
</evidence>
<evidence type="ECO:0000256" key="1">
    <source>
        <dbReference type="SAM" id="Coils"/>
    </source>
</evidence>
<sequence length="157" mass="17750">MAIDEPQVIAISVTSKPEVGYLHTEPTMVNCPACERFELSVVQLEAVTCLQRLLGVTKLCKSWRGRTDINHYCSQCGCYIGRHVPVGCYERCLSRAARKQAAVDDMRLKTKPKDCAVRAQKSRERVLAQRAEQRAKREQQQQSQTQTVLLTVATKQQ</sequence>
<dbReference type="AlphaFoldDB" id="A0AAD4JYB6"/>
<name>A0AAD4JYB6_9MUSC</name>
<comment type="caution">
    <text evidence="3">The sequence shown here is derived from an EMBL/GenBank/DDBJ whole genome shotgun (WGS) entry which is preliminary data.</text>
</comment>
<feature type="coiled-coil region" evidence="1">
    <location>
        <begin position="121"/>
        <end position="148"/>
    </location>
</feature>
<dbReference type="EMBL" id="JAJJHW010002585">
    <property type="protein sequence ID" value="KAH8370165.1"/>
    <property type="molecule type" value="Genomic_DNA"/>
</dbReference>
<organism evidence="3 4">
    <name type="scientific">Drosophila rubida</name>
    <dbReference type="NCBI Taxonomy" id="30044"/>
    <lineage>
        <taxon>Eukaryota</taxon>
        <taxon>Metazoa</taxon>
        <taxon>Ecdysozoa</taxon>
        <taxon>Arthropoda</taxon>
        <taxon>Hexapoda</taxon>
        <taxon>Insecta</taxon>
        <taxon>Pterygota</taxon>
        <taxon>Neoptera</taxon>
        <taxon>Endopterygota</taxon>
        <taxon>Diptera</taxon>
        <taxon>Brachycera</taxon>
        <taxon>Muscomorpha</taxon>
        <taxon>Ephydroidea</taxon>
        <taxon>Drosophilidae</taxon>
        <taxon>Drosophila</taxon>
    </lineage>
</organism>
<dbReference type="SMART" id="SM00714">
    <property type="entry name" value="LITAF"/>
    <property type="match status" value="1"/>
</dbReference>
<gene>
    <name evidence="3" type="ORF">KR093_002434</name>
</gene>
<feature type="domain" description="LITAF" evidence="2">
    <location>
        <begin position="26"/>
        <end position="85"/>
    </location>
</feature>
<proteinExistence type="predicted"/>
<keyword evidence="1" id="KW-0175">Coiled coil</keyword>
<keyword evidence="4" id="KW-1185">Reference proteome</keyword>
<evidence type="ECO:0000259" key="2">
    <source>
        <dbReference type="SMART" id="SM00714"/>
    </source>
</evidence>
<reference evidence="3" key="1">
    <citation type="journal article" date="2021" name="Mol. Ecol. Resour.">
        <title>Phylogenomic analyses of the genus Drosophila reveals genomic signals of climate adaptation.</title>
        <authorList>
            <person name="Li F."/>
            <person name="Rane R.V."/>
            <person name="Luria V."/>
            <person name="Xiong Z."/>
            <person name="Chen J."/>
            <person name="Li Z."/>
            <person name="Catullo R.A."/>
            <person name="Griffin P.C."/>
            <person name="Schiffer M."/>
            <person name="Pearce S."/>
            <person name="Lee S.F."/>
            <person name="McElroy K."/>
            <person name="Stocker A."/>
            <person name="Shirriffs J."/>
            <person name="Cockerell F."/>
            <person name="Coppin C."/>
            <person name="Sgro C.M."/>
            <person name="Karger A."/>
            <person name="Cain J.W."/>
            <person name="Weber J.A."/>
            <person name="Santpere G."/>
            <person name="Kirschner M.W."/>
            <person name="Hoffmann A.A."/>
            <person name="Oakeshott J.G."/>
            <person name="Zhang G."/>
        </authorList>
    </citation>
    <scope>NUCLEOTIDE SEQUENCE</scope>
    <source>
        <strain evidence="3">BGI-SZ-2011g</strain>
    </source>
</reference>
<protein>
    <recommendedName>
        <fullName evidence="2">LITAF domain-containing protein</fullName>
    </recommendedName>
</protein>
<dbReference type="InterPro" id="IPR006629">
    <property type="entry name" value="LITAF"/>
</dbReference>